<dbReference type="Gene3D" id="3.90.226.10">
    <property type="entry name" value="2-enoyl-CoA Hydratase, Chain A, domain 1"/>
    <property type="match status" value="1"/>
</dbReference>
<keyword evidence="8" id="KW-1185">Reference proteome</keyword>
<proteinExistence type="inferred from homology"/>
<dbReference type="InterPro" id="IPR041489">
    <property type="entry name" value="PDZ_6"/>
</dbReference>
<dbReference type="NCBIfam" id="TIGR00225">
    <property type="entry name" value="prc"/>
    <property type="match status" value="1"/>
</dbReference>
<dbReference type="Gene3D" id="2.30.42.10">
    <property type="match status" value="1"/>
</dbReference>
<comment type="caution">
    <text evidence="7">The sequence shown here is derived from an EMBL/GenBank/DDBJ whole genome shotgun (WGS) entry which is preliminary data.</text>
</comment>
<feature type="domain" description="PDZ" evidence="6">
    <location>
        <begin position="100"/>
        <end position="170"/>
    </location>
</feature>
<comment type="similarity">
    <text evidence="1 5">Belongs to the peptidase S41A family.</text>
</comment>
<dbReference type="CDD" id="cd06782">
    <property type="entry name" value="cpPDZ_CPP-like"/>
    <property type="match status" value="1"/>
</dbReference>
<dbReference type="RefSeq" id="WP_190432886.1">
    <property type="nucleotide sequence ID" value="NZ_JAMPKM010000017.1"/>
</dbReference>
<dbReference type="CDD" id="cd07560">
    <property type="entry name" value="Peptidase_S41_CPP"/>
    <property type="match status" value="1"/>
</dbReference>
<dbReference type="Gene3D" id="3.30.750.44">
    <property type="match status" value="1"/>
</dbReference>
<dbReference type="NCBIfam" id="NF045588">
    <property type="entry name" value="Cterm_S41_CtpA"/>
    <property type="match status" value="1"/>
</dbReference>
<dbReference type="InterPro" id="IPR029045">
    <property type="entry name" value="ClpP/crotonase-like_dom_sf"/>
</dbReference>
<dbReference type="PANTHER" id="PTHR32060:SF30">
    <property type="entry name" value="CARBOXY-TERMINAL PROCESSING PROTEASE CTPA"/>
    <property type="match status" value="1"/>
</dbReference>
<dbReference type="Pfam" id="PF17820">
    <property type="entry name" value="PDZ_6"/>
    <property type="match status" value="1"/>
</dbReference>
<dbReference type="InterPro" id="IPR054621">
    <property type="entry name" value="Cterm_S41_CtpA"/>
</dbReference>
<keyword evidence="4 5" id="KW-0720">Serine protease</keyword>
<dbReference type="Pfam" id="PF03572">
    <property type="entry name" value="Peptidase_S41"/>
    <property type="match status" value="1"/>
</dbReference>
<dbReference type="EMBL" id="JAMPKM010000017">
    <property type="protein sequence ID" value="MEP0819882.1"/>
    <property type="molecule type" value="Genomic_DNA"/>
</dbReference>
<dbReference type="PROSITE" id="PS50106">
    <property type="entry name" value="PDZ"/>
    <property type="match status" value="1"/>
</dbReference>
<evidence type="ECO:0000256" key="2">
    <source>
        <dbReference type="ARBA" id="ARBA00022670"/>
    </source>
</evidence>
<organism evidence="7 8">
    <name type="scientific">Trichocoleus desertorum GB2-A4</name>
    <dbReference type="NCBI Taxonomy" id="2933944"/>
    <lineage>
        <taxon>Bacteria</taxon>
        <taxon>Bacillati</taxon>
        <taxon>Cyanobacteriota</taxon>
        <taxon>Cyanophyceae</taxon>
        <taxon>Leptolyngbyales</taxon>
        <taxon>Trichocoleusaceae</taxon>
        <taxon>Trichocoleus</taxon>
    </lineage>
</organism>
<dbReference type="SMART" id="SM00228">
    <property type="entry name" value="PDZ"/>
    <property type="match status" value="1"/>
</dbReference>
<sequence>MQKKWIARVGLLLILPIVVALSWSTPAWAFTEEQRLVNEVWRIVNRSYVDESFNHQNWRSLRQQVLSRPLNNREAAYETIQQMLASLNDPFTRLLRPDQYRSLQTNTSGELTGVGLQIALDSETSELKVIAPLESSPAEQAGIRPADRISRIDGVPTAKLTLDEAAEKMRGPIGSRVVLTVAREGEPELDIQVVRDRIAINPVYAQLREFHDRPTIGYIRLNQFNANATVELAKAVHRLENQGAEGYILDLRNNPGGLLQAGVEIARLWLDSGTIVYTVNRQGIQDSFEANGPALTQDPLVVLVNQGTASASEILAGALQDNGRAELVGEKTFGKGLIQSLFELSDGSGLAVTVAKYETPNHHDINKLGITPDRLVPLEAITREQVATEQDQQYQAAVELLTQPSVLAGAA</sequence>
<evidence type="ECO:0000313" key="8">
    <source>
        <dbReference type="Proteomes" id="UP001464891"/>
    </source>
</evidence>
<evidence type="ECO:0000313" key="7">
    <source>
        <dbReference type="EMBL" id="MEP0819882.1"/>
    </source>
</evidence>
<reference evidence="7 8" key="1">
    <citation type="submission" date="2022-04" db="EMBL/GenBank/DDBJ databases">
        <title>Positive selection, recombination, and allopatry shape intraspecific diversity of widespread and dominant cyanobacteria.</title>
        <authorList>
            <person name="Wei J."/>
            <person name="Shu W."/>
            <person name="Hu C."/>
        </authorList>
    </citation>
    <scope>NUCLEOTIDE SEQUENCE [LARGE SCALE GENOMIC DNA]</scope>
    <source>
        <strain evidence="7 8">GB2-A4</strain>
    </source>
</reference>
<evidence type="ECO:0000256" key="3">
    <source>
        <dbReference type="ARBA" id="ARBA00022801"/>
    </source>
</evidence>
<dbReference type="SUPFAM" id="SSF52096">
    <property type="entry name" value="ClpP/crotonase"/>
    <property type="match status" value="1"/>
</dbReference>
<evidence type="ECO:0000256" key="1">
    <source>
        <dbReference type="ARBA" id="ARBA00009179"/>
    </source>
</evidence>
<dbReference type="InterPro" id="IPR004447">
    <property type="entry name" value="Peptidase_S41A"/>
</dbReference>
<name>A0ABV0JDM5_9CYAN</name>
<keyword evidence="2 5" id="KW-0645">Protease</keyword>
<dbReference type="SMART" id="SM00245">
    <property type="entry name" value="TSPc"/>
    <property type="match status" value="1"/>
</dbReference>
<evidence type="ECO:0000256" key="5">
    <source>
        <dbReference type="RuleBase" id="RU004404"/>
    </source>
</evidence>
<evidence type="ECO:0000256" key="4">
    <source>
        <dbReference type="ARBA" id="ARBA00022825"/>
    </source>
</evidence>
<dbReference type="InterPro" id="IPR001478">
    <property type="entry name" value="PDZ"/>
</dbReference>
<dbReference type="InterPro" id="IPR036034">
    <property type="entry name" value="PDZ_sf"/>
</dbReference>
<protein>
    <submittedName>
        <fullName evidence="7">S41 family peptidase</fullName>
    </submittedName>
</protein>
<keyword evidence="3 5" id="KW-0378">Hydrolase</keyword>
<dbReference type="InterPro" id="IPR005151">
    <property type="entry name" value="Tail-specific_protease"/>
</dbReference>
<dbReference type="Proteomes" id="UP001464891">
    <property type="component" value="Unassembled WGS sequence"/>
</dbReference>
<accession>A0ABV0JDM5</accession>
<dbReference type="PANTHER" id="PTHR32060">
    <property type="entry name" value="TAIL-SPECIFIC PROTEASE"/>
    <property type="match status" value="1"/>
</dbReference>
<gene>
    <name evidence="7" type="ORF">NC998_22525</name>
</gene>
<evidence type="ECO:0000259" key="6">
    <source>
        <dbReference type="PROSITE" id="PS50106"/>
    </source>
</evidence>
<dbReference type="SUPFAM" id="SSF50156">
    <property type="entry name" value="PDZ domain-like"/>
    <property type="match status" value="1"/>
</dbReference>